<feature type="compositionally biased region" description="Acidic residues" evidence="1">
    <location>
        <begin position="1513"/>
        <end position="1526"/>
    </location>
</feature>
<keyword evidence="2" id="KW-1185">Reference proteome</keyword>
<feature type="compositionally biased region" description="Polar residues" evidence="1">
    <location>
        <begin position="1529"/>
        <end position="1541"/>
    </location>
</feature>
<dbReference type="WBParaSite" id="EEL_0000925201-mRNA-1">
    <property type="protein sequence ID" value="EEL_0000925201-mRNA-1"/>
    <property type="gene ID" value="EEL_0000925201"/>
</dbReference>
<feature type="region of interest" description="Disordered" evidence="1">
    <location>
        <begin position="1287"/>
        <end position="1310"/>
    </location>
</feature>
<feature type="region of interest" description="Disordered" evidence="1">
    <location>
        <begin position="1760"/>
        <end position="1780"/>
    </location>
</feature>
<feature type="compositionally biased region" description="Low complexity" evidence="1">
    <location>
        <begin position="1056"/>
        <end position="1067"/>
    </location>
</feature>
<dbReference type="Proteomes" id="UP000050640">
    <property type="component" value="Unplaced"/>
</dbReference>
<dbReference type="STRING" id="1147741.A0A0R3S3B7"/>
<feature type="compositionally biased region" description="Acidic residues" evidence="1">
    <location>
        <begin position="1631"/>
        <end position="1648"/>
    </location>
</feature>
<feature type="region of interest" description="Disordered" evidence="1">
    <location>
        <begin position="1187"/>
        <end position="1260"/>
    </location>
</feature>
<feature type="compositionally biased region" description="Low complexity" evidence="1">
    <location>
        <begin position="1435"/>
        <end position="1455"/>
    </location>
</feature>
<protein>
    <submittedName>
        <fullName evidence="3">Ig-like domain-containing protein</fullName>
    </submittedName>
</protein>
<feature type="compositionally biased region" description="Polar residues" evidence="1">
    <location>
        <begin position="1487"/>
        <end position="1508"/>
    </location>
</feature>
<feature type="region of interest" description="Disordered" evidence="1">
    <location>
        <begin position="1629"/>
        <end position="1651"/>
    </location>
</feature>
<feature type="compositionally biased region" description="Polar residues" evidence="1">
    <location>
        <begin position="1190"/>
        <end position="1204"/>
    </location>
</feature>
<sequence>MPDRWVLKDYGTVMCKEKPATENERATDLNAAAESEKVANQLNRTEDLEEAEIEFFDNIMRTDEVFEEYSDSQAKPTSSQNVKYEIPIRSGELMRLDAETERFQAKLMKFAKGATVVAGGIVAAPIVLAKLGVSKVCDSVSGEGDGKSDDGGMQMFDETASSMTRRDELKWMQSEVEDEESVAKLSERRISENAESGGVEFERVIPQKSVEEIGILREHATMEGDKQGRFQFAEEVIKGQVVEDSLTDTVDSWNYVETEFFSEASSDIDGVREEARNEAFLRLSEIQSKVEDKQWTAELAPAKVKEESIDTKPFPNDVLISNEISFADLVVGYPVHGADDMTGIEARQSRIGDRDLRKMGKSITSLTVDLLTKEKETMGLSREEIASQKMYEFSRKIQDNMENPPEYQLEENIICKEVTPVEKTEKMKGWSLSRFHSTTAFEQSMLVSPKEKEFGIGQETEAFSRSSPVLDRIQEYRDLITDIRHGKSNIGAEIEKKSSMEKDQWKGQQWKDEQFAEENGTVAREIILTPAALMIPDTAKICDYYMKSDVEETRIEQPPDADYLQLTPPTAIKQHDVMQEMMAEEQILKKETDYDLTKVLNKTVFRETMRIDVKEEVTEEVEVEATVASNEGKEEGMTVRAELGGNEGISFDEMMSEKKASYELDLDRTGHRISHVDERIKPFSVDAESPYEVTVDKSWTPEEKKDTDTKTGLGSGNEEMQKERESLSYLDEHDAFSAVQKVISTRKESFKDLFAPAKAVESEAAVILATSGVLPALEIVQVTEDQKSFLRSALFEASDSKMEEKKEDEKVSYGEEGSERHISSAEVFVESDSAIYSGVSDMLWQQTEIGEDEEIVSEEQLGLASKEESITKAESEKKLALSNVLDRCLTEQQECHEFILLRKKETEEDSSLPPFSSMFPTYAENIQTELLQEMDKRTESLAVTADVPQQRMEDVLINKFSHPTEEEYRELKVDVSEVGSVKVDDREKLEAIVEPTSELISEESLILTEAPLSRQKIDKGSSEMDEKAKIARGIDLEVDAEHLIGERNEKLDQTTSRSSSSYSVGSSIGKHSGSRSTPSDEKATVGKTVSHVQHEHEEDYESDLKEKLEMLAEETKKLKRHLEDANLLNEDERDEERLNIQVTEMVDDIMKPVESLSRSESTYKTATATSRDGYDTCVTSQEDTFETAAGYQSQESEYTTATSEDSSRLSEMGEERRESATPIAILSPVQSDRLFTASQDEEQEPNRQESGIIDSIRCSPDMPDIELESVEDEDNVEEDILLTTPSGILLAPDVDPERPVSPVPPGFSNEDEGIVSVAIASDSSRKVVDQARQAEIKVLDSIVEAPGDDVFADETFPPWKGEVPDLAAYQKSMHEEAMDFGKEYFPQYSDLSSENKTSAVHTIEKEDEAVGIAFPSEEVLCIESDSLDSLDKISVKSGSSGKKYSTSRRSSISSRKSSHDEPQIFVERLTPELKMSWIEKDQEVESAKQSLLSSSEEYPSFMSESEQINPVEVELETVDEEPEEADSLNGRSISSNGQGTDISVTVGKYKTVSSDNVSETSLQEFERIERDVLNKGESSLSGSEVELYVTGKLKTADGSTSSLAEFERLEQEVVAEGSPQDEVMILSDIREESEVEEMSIRDDDEEEHDSISDIKVVPVEEDIQVATPLASPTDSIERDFENFVPEPMGTSTDSLEINVPPALTQSNLGGESYLTEYEVIEKVHEDMHDSLEVIPQDKDSMLDEAIVPEISEDKRTVLSGDTYQEDQDEEKDSLAGDMDPMLHDYPTTLTTFETMQITEDGCTEIISRRVLTRVTDPILSHVQFTGTENERRLRDLEREEEFETVDVEGNVTRTTLHRSAPSSSAGTLFVTLHVFQVFRHTVS</sequence>
<feature type="compositionally biased region" description="Basic and acidic residues" evidence="1">
    <location>
        <begin position="1092"/>
        <end position="1104"/>
    </location>
</feature>
<reference evidence="3" key="1">
    <citation type="submission" date="2017-02" db="UniProtKB">
        <authorList>
            <consortium name="WormBaseParasite"/>
        </authorList>
    </citation>
    <scope>IDENTIFICATION</scope>
</reference>
<feature type="region of interest" description="Disordered" evidence="1">
    <location>
        <begin position="1432"/>
        <end position="1465"/>
    </location>
</feature>
<evidence type="ECO:0000313" key="2">
    <source>
        <dbReference type="Proteomes" id="UP000050640"/>
    </source>
</evidence>
<feature type="region of interest" description="Disordered" evidence="1">
    <location>
        <begin position="694"/>
        <end position="724"/>
    </location>
</feature>
<organism evidence="2 3">
    <name type="scientific">Elaeophora elaphi</name>
    <dbReference type="NCBI Taxonomy" id="1147741"/>
    <lineage>
        <taxon>Eukaryota</taxon>
        <taxon>Metazoa</taxon>
        <taxon>Ecdysozoa</taxon>
        <taxon>Nematoda</taxon>
        <taxon>Chromadorea</taxon>
        <taxon>Rhabditida</taxon>
        <taxon>Spirurina</taxon>
        <taxon>Spiruromorpha</taxon>
        <taxon>Filarioidea</taxon>
        <taxon>Onchocercidae</taxon>
        <taxon>Elaeophora</taxon>
    </lineage>
</organism>
<feature type="compositionally biased region" description="Polar residues" evidence="1">
    <location>
        <begin position="1156"/>
        <end position="1170"/>
    </location>
</feature>
<feature type="region of interest" description="Disordered" evidence="1">
    <location>
        <begin position="1045"/>
        <end position="1104"/>
    </location>
</feature>
<feature type="compositionally biased region" description="Basic and acidic residues" evidence="1">
    <location>
        <begin position="699"/>
        <end position="709"/>
    </location>
</feature>
<feature type="region of interest" description="Disordered" evidence="1">
    <location>
        <begin position="1486"/>
        <end position="1541"/>
    </location>
</feature>
<evidence type="ECO:0000256" key="1">
    <source>
        <dbReference type="SAM" id="MobiDB-lite"/>
    </source>
</evidence>
<accession>A0A0R3S3B7</accession>
<evidence type="ECO:0000313" key="3">
    <source>
        <dbReference type="WBParaSite" id="EEL_0000925201-mRNA-1"/>
    </source>
</evidence>
<feature type="region of interest" description="Disordered" evidence="1">
    <location>
        <begin position="1153"/>
        <end position="1175"/>
    </location>
</feature>
<feature type="compositionally biased region" description="Basic and acidic residues" evidence="1">
    <location>
        <begin position="1205"/>
        <end position="1219"/>
    </location>
</feature>
<name>A0A0R3S3B7_9BILA</name>
<proteinExistence type="predicted"/>